<dbReference type="OrthoDB" id="2104739at2759"/>
<gene>
    <name evidence="1" type="ORF">BOTBODRAFT_45982</name>
</gene>
<dbReference type="STRING" id="930990.A0A067M8K2"/>
<dbReference type="AlphaFoldDB" id="A0A067M8K2"/>
<dbReference type="InParanoid" id="A0A067M8K2"/>
<proteinExistence type="predicted"/>
<evidence type="ECO:0000313" key="2">
    <source>
        <dbReference type="Proteomes" id="UP000027195"/>
    </source>
</evidence>
<dbReference type="HOGENOM" id="CLU_049186_1_0_1"/>
<sequence length="343" mass="38919">MPAPLPRPNPCETQVWRDAYDVCLSLERRCEHVNTPPSNGAPRIVCARFLGYMILEAGDRGRHSFSSEILGCGDDDTLQELARLYITYFAHLFRARDRTPMHTPAPSRPSCNDTRELLVYLAKKTPQDYGAAKWKALVRDNFRCALTGKIEEICYRERLVLKEDVSADEYLDITATEAAYILPESITAEISDPSADNKITKHDWAPGPRVLLGRFGHPPTAEELNGSDSNHISNILTMDITKRAWFNSLKLWLEPTDVPDQYTPAAISSPYLSGVPPTITFTNAHPDEDLPLLDPRYLRLHAICCRMFCPWHWGVSKPVEQLGDVRRYYVVKIPYATRLIAFM</sequence>
<name>A0A067M8K2_BOTB1</name>
<evidence type="ECO:0000313" key="1">
    <source>
        <dbReference type="EMBL" id="KDQ12113.1"/>
    </source>
</evidence>
<protein>
    <recommendedName>
        <fullName evidence="3">HNH nuclease domain-containing protein</fullName>
    </recommendedName>
</protein>
<reference evidence="2" key="1">
    <citation type="journal article" date="2014" name="Proc. Natl. Acad. Sci. U.S.A.">
        <title>Extensive sampling of basidiomycete genomes demonstrates inadequacy of the white-rot/brown-rot paradigm for wood decay fungi.</title>
        <authorList>
            <person name="Riley R."/>
            <person name="Salamov A.A."/>
            <person name="Brown D.W."/>
            <person name="Nagy L.G."/>
            <person name="Floudas D."/>
            <person name="Held B.W."/>
            <person name="Levasseur A."/>
            <person name="Lombard V."/>
            <person name="Morin E."/>
            <person name="Otillar R."/>
            <person name="Lindquist E.A."/>
            <person name="Sun H."/>
            <person name="LaButti K.M."/>
            <person name="Schmutz J."/>
            <person name="Jabbour D."/>
            <person name="Luo H."/>
            <person name="Baker S.E."/>
            <person name="Pisabarro A.G."/>
            <person name="Walton J.D."/>
            <person name="Blanchette R.A."/>
            <person name="Henrissat B."/>
            <person name="Martin F."/>
            <person name="Cullen D."/>
            <person name="Hibbett D.S."/>
            <person name="Grigoriev I.V."/>
        </authorList>
    </citation>
    <scope>NUCLEOTIDE SEQUENCE [LARGE SCALE GENOMIC DNA]</scope>
    <source>
        <strain evidence="2">FD-172 SS1</strain>
    </source>
</reference>
<organism evidence="1 2">
    <name type="scientific">Botryobasidium botryosum (strain FD-172 SS1)</name>
    <dbReference type="NCBI Taxonomy" id="930990"/>
    <lineage>
        <taxon>Eukaryota</taxon>
        <taxon>Fungi</taxon>
        <taxon>Dikarya</taxon>
        <taxon>Basidiomycota</taxon>
        <taxon>Agaricomycotina</taxon>
        <taxon>Agaricomycetes</taxon>
        <taxon>Cantharellales</taxon>
        <taxon>Botryobasidiaceae</taxon>
        <taxon>Botryobasidium</taxon>
    </lineage>
</organism>
<accession>A0A067M8K2</accession>
<keyword evidence="2" id="KW-1185">Reference proteome</keyword>
<evidence type="ECO:0008006" key="3">
    <source>
        <dbReference type="Google" id="ProtNLM"/>
    </source>
</evidence>
<dbReference type="Proteomes" id="UP000027195">
    <property type="component" value="Unassembled WGS sequence"/>
</dbReference>
<dbReference type="EMBL" id="KL198052">
    <property type="protein sequence ID" value="KDQ12113.1"/>
    <property type="molecule type" value="Genomic_DNA"/>
</dbReference>